<dbReference type="EMBL" id="REGN01006757">
    <property type="protein sequence ID" value="RNA08402.1"/>
    <property type="molecule type" value="Genomic_DNA"/>
</dbReference>
<evidence type="ECO:0000259" key="2">
    <source>
        <dbReference type="PROSITE" id="PS51253"/>
    </source>
</evidence>
<dbReference type="PANTHER" id="PTHR19303">
    <property type="entry name" value="TRANSPOSON"/>
    <property type="match status" value="1"/>
</dbReference>
<dbReference type="PROSITE" id="PS51253">
    <property type="entry name" value="HTH_CENPB"/>
    <property type="match status" value="1"/>
</dbReference>
<name>A0A3M7QB13_BRAPC</name>
<dbReference type="GO" id="GO:0003677">
    <property type="term" value="F:DNA binding"/>
    <property type="evidence" value="ECO:0007669"/>
    <property type="project" value="UniProtKB-KW"/>
</dbReference>
<evidence type="ECO:0000313" key="4">
    <source>
        <dbReference type="Proteomes" id="UP000276133"/>
    </source>
</evidence>
<comment type="caution">
    <text evidence="3">The sequence shown here is derived from an EMBL/GenBank/DDBJ whole genome shotgun (WGS) entry which is preliminary data.</text>
</comment>
<feature type="domain" description="HTH CENPB-type" evidence="2">
    <location>
        <begin position="31"/>
        <end position="102"/>
    </location>
</feature>
<keyword evidence="4" id="KW-1185">Reference proteome</keyword>
<organism evidence="3 4">
    <name type="scientific">Brachionus plicatilis</name>
    <name type="common">Marine rotifer</name>
    <name type="synonym">Brachionus muelleri</name>
    <dbReference type="NCBI Taxonomy" id="10195"/>
    <lineage>
        <taxon>Eukaryota</taxon>
        <taxon>Metazoa</taxon>
        <taxon>Spiralia</taxon>
        <taxon>Gnathifera</taxon>
        <taxon>Rotifera</taxon>
        <taxon>Eurotatoria</taxon>
        <taxon>Monogononta</taxon>
        <taxon>Pseudotrocha</taxon>
        <taxon>Ploima</taxon>
        <taxon>Brachionidae</taxon>
        <taxon>Brachionus</taxon>
    </lineage>
</organism>
<gene>
    <name evidence="3" type="ORF">BpHYR1_000919</name>
</gene>
<dbReference type="STRING" id="10195.A0A3M7QB13"/>
<dbReference type="Pfam" id="PF03221">
    <property type="entry name" value="HTH_Tnp_Tc5"/>
    <property type="match status" value="1"/>
</dbReference>
<accession>A0A3M7QB13</accession>
<dbReference type="InterPro" id="IPR009057">
    <property type="entry name" value="Homeodomain-like_sf"/>
</dbReference>
<evidence type="ECO:0000256" key="1">
    <source>
        <dbReference type="ARBA" id="ARBA00023125"/>
    </source>
</evidence>
<evidence type="ECO:0000313" key="3">
    <source>
        <dbReference type="EMBL" id="RNA08402.1"/>
    </source>
</evidence>
<dbReference type="SMART" id="SM00674">
    <property type="entry name" value="CENPB"/>
    <property type="match status" value="1"/>
</dbReference>
<sequence>MLEKTKPTKRKLIDSKKKTQTEVCEEFKIPRYLKIKSGKYDDPEKALAEWIREKVGNGIQIDGPIITTKATEYAIRFHYPEFKPNPGWLDRFKTRYVIKLQTLHGESGSVILGLMVKQKTISDYFKK</sequence>
<dbReference type="Proteomes" id="UP000276133">
    <property type="component" value="Unassembled WGS sequence"/>
</dbReference>
<dbReference type="OrthoDB" id="125347at2759"/>
<dbReference type="InterPro" id="IPR050863">
    <property type="entry name" value="CenT-Element_Derived"/>
</dbReference>
<proteinExistence type="predicted"/>
<protein>
    <submittedName>
        <fullName evidence="3">Tigger transposable element-derived 4-like</fullName>
    </submittedName>
</protein>
<keyword evidence="1" id="KW-0238">DNA-binding</keyword>
<dbReference type="Gene3D" id="1.10.10.60">
    <property type="entry name" value="Homeodomain-like"/>
    <property type="match status" value="1"/>
</dbReference>
<dbReference type="SUPFAM" id="SSF46689">
    <property type="entry name" value="Homeodomain-like"/>
    <property type="match status" value="1"/>
</dbReference>
<dbReference type="GO" id="GO:0005634">
    <property type="term" value="C:nucleus"/>
    <property type="evidence" value="ECO:0007669"/>
    <property type="project" value="TreeGrafter"/>
</dbReference>
<dbReference type="PANTHER" id="PTHR19303:SF73">
    <property type="entry name" value="PROTEIN PDC2"/>
    <property type="match status" value="1"/>
</dbReference>
<reference evidence="3 4" key="1">
    <citation type="journal article" date="2018" name="Sci. Rep.">
        <title>Genomic signatures of local adaptation to the degree of environmental predictability in rotifers.</title>
        <authorList>
            <person name="Franch-Gras L."/>
            <person name="Hahn C."/>
            <person name="Garcia-Roger E.M."/>
            <person name="Carmona M.J."/>
            <person name="Serra M."/>
            <person name="Gomez A."/>
        </authorList>
    </citation>
    <scope>NUCLEOTIDE SEQUENCE [LARGE SCALE GENOMIC DNA]</scope>
    <source>
        <strain evidence="3">HYR1</strain>
    </source>
</reference>
<dbReference type="InterPro" id="IPR006600">
    <property type="entry name" value="HTH_CenpB_DNA-bd_dom"/>
</dbReference>
<dbReference type="AlphaFoldDB" id="A0A3M7QB13"/>